<sequence>MDGLDSNWEAESDARSLAEADVIRGDSNRLTAAKKAAVEMARRQKEQADSIAKVAKGELSYPPPPRSV</sequence>
<dbReference type="AlphaFoldDB" id="A0A0F9WGS4"/>
<evidence type="ECO:0000256" key="1">
    <source>
        <dbReference type="SAM" id="MobiDB-lite"/>
    </source>
</evidence>
<gene>
    <name evidence="2" type="ORF">LCGC14_0358580</name>
</gene>
<proteinExistence type="predicted"/>
<reference evidence="2" key="1">
    <citation type="journal article" date="2015" name="Nature">
        <title>Complex archaea that bridge the gap between prokaryotes and eukaryotes.</title>
        <authorList>
            <person name="Spang A."/>
            <person name="Saw J.H."/>
            <person name="Jorgensen S.L."/>
            <person name="Zaremba-Niedzwiedzka K."/>
            <person name="Martijn J."/>
            <person name="Lind A.E."/>
            <person name="van Eijk R."/>
            <person name="Schleper C."/>
            <person name="Guy L."/>
            <person name="Ettema T.J."/>
        </authorList>
    </citation>
    <scope>NUCLEOTIDE SEQUENCE</scope>
</reference>
<comment type="caution">
    <text evidence="2">The sequence shown here is derived from an EMBL/GenBank/DDBJ whole genome shotgun (WGS) entry which is preliminary data.</text>
</comment>
<feature type="region of interest" description="Disordered" evidence="1">
    <location>
        <begin position="44"/>
        <end position="68"/>
    </location>
</feature>
<protein>
    <submittedName>
        <fullName evidence="2">Uncharacterized protein</fullName>
    </submittedName>
</protein>
<accession>A0A0F9WGS4</accession>
<evidence type="ECO:0000313" key="2">
    <source>
        <dbReference type="EMBL" id="KKN77583.1"/>
    </source>
</evidence>
<organism evidence="2">
    <name type="scientific">marine sediment metagenome</name>
    <dbReference type="NCBI Taxonomy" id="412755"/>
    <lineage>
        <taxon>unclassified sequences</taxon>
        <taxon>metagenomes</taxon>
        <taxon>ecological metagenomes</taxon>
    </lineage>
</organism>
<dbReference type="EMBL" id="LAZR01000276">
    <property type="protein sequence ID" value="KKN77583.1"/>
    <property type="molecule type" value="Genomic_DNA"/>
</dbReference>
<name>A0A0F9WGS4_9ZZZZ</name>